<feature type="compositionally biased region" description="Basic and acidic residues" evidence="1">
    <location>
        <begin position="101"/>
        <end position="116"/>
    </location>
</feature>
<reference evidence="2" key="1">
    <citation type="submission" date="2023-08" db="EMBL/GenBank/DDBJ databases">
        <authorList>
            <person name="Chen Y."/>
            <person name="Shah S."/>
            <person name="Dougan E. K."/>
            <person name="Thang M."/>
            <person name="Chan C."/>
        </authorList>
    </citation>
    <scope>NUCLEOTIDE SEQUENCE</scope>
</reference>
<protein>
    <submittedName>
        <fullName evidence="2">Uncharacterized protein</fullName>
    </submittedName>
</protein>
<comment type="caution">
    <text evidence="2">The sequence shown here is derived from an EMBL/GenBank/DDBJ whole genome shotgun (WGS) entry which is preliminary data.</text>
</comment>
<feature type="region of interest" description="Disordered" evidence="1">
    <location>
        <begin position="79"/>
        <end position="117"/>
    </location>
</feature>
<name>A0AA36IHE9_9DINO</name>
<gene>
    <name evidence="2" type="ORF">EVOR1521_LOCUS12968</name>
</gene>
<proteinExistence type="predicted"/>
<dbReference type="AlphaFoldDB" id="A0AA36IHE9"/>
<evidence type="ECO:0000313" key="2">
    <source>
        <dbReference type="EMBL" id="CAJ1386756.1"/>
    </source>
</evidence>
<accession>A0AA36IHE9</accession>
<dbReference type="Proteomes" id="UP001178507">
    <property type="component" value="Unassembled WGS sequence"/>
</dbReference>
<dbReference type="EMBL" id="CAUJNA010001413">
    <property type="protein sequence ID" value="CAJ1386756.1"/>
    <property type="molecule type" value="Genomic_DNA"/>
</dbReference>
<feature type="compositionally biased region" description="Low complexity" evidence="1">
    <location>
        <begin position="85"/>
        <end position="96"/>
    </location>
</feature>
<feature type="non-terminal residue" evidence="2">
    <location>
        <position position="1"/>
    </location>
</feature>
<organism evidence="2 3">
    <name type="scientific">Effrenium voratum</name>
    <dbReference type="NCBI Taxonomy" id="2562239"/>
    <lineage>
        <taxon>Eukaryota</taxon>
        <taxon>Sar</taxon>
        <taxon>Alveolata</taxon>
        <taxon>Dinophyceae</taxon>
        <taxon>Suessiales</taxon>
        <taxon>Symbiodiniaceae</taxon>
        <taxon>Effrenium</taxon>
    </lineage>
</organism>
<evidence type="ECO:0000313" key="3">
    <source>
        <dbReference type="Proteomes" id="UP001178507"/>
    </source>
</evidence>
<evidence type="ECO:0000256" key="1">
    <source>
        <dbReference type="SAM" id="MobiDB-lite"/>
    </source>
</evidence>
<sequence length="151" mass="16676">RSLLKKQHGCGLIPGKVPTGRAFRRKLLLTTIRRMSDSPNEAAQGTCFEGLLHLFDRNSSKEGCDLDFSCSLDGPKISTTHSDSAARPARPSASPALGLRKGADPKPWDMRAEGSPRKMGLPRVRGRFAFQLNPLIWQFDTTYMDVVYGSK</sequence>
<keyword evidence="3" id="KW-1185">Reference proteome</keyword>